<dbReference type="eggNOG" id="COG0436">
    <property type="taxonomic scope" value="Bacteria"/>
</dbReference>
<dbReference type="GO" id="GO:0006520">
    <property type="term" value="P:amino acid metabolic process"/>
    <property type="evidence" value="ECO:0007669"/>
    <property type="project" value="InterPro"/>
</dbReference>
<dbReference type="Gene3D" id="3.90.1150.10">
    <property type="entry name" value="Aspartate Aminotransferase, domain 1"/>
    <property type="match status" value="1"/>
</dbReference>
<dbReference type="InterPro" id="IPR004839">
    <property type="entry name" value="Aminotransferase_I/II_large"/>
</dbReference>
<evidence type="ECO:0000256" key="5">
    <source>
        <dbReference type="ARBA" id="ARBA00022679"/>
    </source>
</evidence>
<comment type="similarity">
    <text evidence="2 8">Belongs to the class-I pyridoxal-phosphate-dependent aminotransferase family.</text>
</comment>
<dbReference type="STRING" id="472175.EL18_00786"/>
<dbReference type="PROSITE" id="PS00105">
    <property type="entry name" value="AA_TRANSFER_CLASS_1"/>
    <property type="match status" value="1"/>
</dbReference>
<feature type="domain" description="Aminotransferase class I/classII large" evidence="9">
    <location>
        <begin position="34"/>
        <end position="380"/>
    </location>
</feature>
<proteinExistence type="inferred from homology"/>
<dbReference type="InterPro" id="IPR015424">
    <property type="entry name" value="PyrdxlP-dep_Trfase"/>
</dbReference>
<organism evidence="10 11">
    <name type="scientific">Nitratireductor basaltis</name>
    <dbReference type="NCBI Taxonomy" id="472175"/>
    <lineage>
        <taxon>Bacteria</taxon>
        <taxon>Pseudomonadati</taxon>
        <taxon>Pseudomonadota</taxon>
        <taxon>Alphaproteobacteria</taxon>
        <taxon>Hyphomicrobiales</taxon>
        <taxon>Phyllobacteriaceae</taxon>
        <taxon>Nitratireductor</taxon>
    </lineage>
</organism>
<comment type="cofactor">
    <cofactor evidence="1 8">
        <name>pyridoxal 5'-phosphate</name>
        <dbReference type="ChEBI" id="CHEBI:597326"/>
    </cofactor>
</comment>
<dbReference type="InterPro" id="IPR015421">
    <property type="entry name" value="PyrdxlP-dep_Trfase_major"/>
</dbReference>
<evidence type="ECO:0000256" key="2">
    <source>
        <dbReference type="ARBA" id="ARBA00007441"/>
    </source>
</evidence>
<comment type="subunit">
    <text evidence="3">Homodimer.</text>
</comment>
<evidence type="ECO:0000256" key="6">
    <source>
        <dbReference type="ARBA" id="ARBA00022898"/>
    </source>
</evidence>
<dbReference type="SUPFAM" id="SSF53383">
    <property type="entry name" value="PLP-dependent transferases"/>
    <property type="match status" value="1"/>
</dbReference>
<comment type="caution">
    <text evidence="10">The sequence shown here is derived from an EMBL/GenBank/DDBJ whole genome shotgun (WGS) entry which is preliminary data.</text>
</comment>
<protein>
    <recommendedName>
        <fullName evidence="8">Aminotransferase</fullName>
        <ecNumber evidence="8">2.6.1.-</ecNumber>
    </recommendedName>
</protein>
<keyword evidence="4 8" id="KW-0032">Aminotransferase</keyword>
<dbReference type="Proteomes" id="UP000053675">
    <property type="component" value="Unassembled WGS sequence"/>
</dbReference>
<keyword evidence="5 8" id="KW-0808">Transferase</keyword>
<dbReference type="PANTHER" id="PTHR46383">
    <property type="entry name" value="ASPARTATE AMINOTRANSFERASE"/>
    <property type="match status" value="1"/>
</dbReference>
<dbReference type="InterPro" id="IPR050596">
    <property type="entry name" value="AspAT/PAT-like"/>
</dbReference>
<gene>
    <name evidence="10" type="ORF">EL18_00786</name>
</gene>
<dbReference type="PANTHER" id="PTHR46383:SF1">
    <property type="entry name" value="ASPARTATE AMINOTRANSFERASE"/>
    <property type="match status" value="1"/>
</dbReference>
<dbReference type="RefSeq" id="WP_036479959.1">
    <property type="nucleotide sequence ID" value="NZ_JMQM01000001.1"/>
</dbReference>
<evidence type="ECO:0000313" key="11">
    <source>
        <dbReference type="Proteomes" id="UP000053675"/>
    </source>
</evidence>
<dbReference type="AlphaFoldDB" id="A0A084U9Y1"/>
<evidence type="ECO:0000256" key="7">
    <source>
        <dbReference type="ARBA" id="ARBA00049185"/>
    </source>
</evidence>
<name>A0A084U9Y1_9HYPH</name>
<keyword evidence="11" id="KW-1185">Reference proteome</keyword>
<evidence type="ECO:0000313" key="10">
    <source>
        <dbReference type="EMBL" id="KFB09767.1"/>
    </source>
</evidence>
<dbReference type="FunFam" id="3.40.640.10:FF:000033">
    <property type="entry name" value="Aspartate aminotransferase"/>
    <property type="match status" value="1"/>
</dbReference>
<evidence type="ECO:0000259" key="9">
    <source>
        <dbReference type="Pfam" id="PF00155"/>
    </source>
</evidence>
<comment type="catalytic activity">
    <reaction evidence="7">
        <text>L-aspartate + 2-oxoglutarate = oxaloacetate + L-glutamate</text>
        <dbReference type="Rhea" id="RHEA:21824"/>
        <dbReference type="ChEBI" id="CHEBI:16452"/>
        <dbReference type="ChEBI" id="CHEBI:16810"/>
        <dbReference type="ChEBI" id="CHEBI:29985"/>
        <dbReference type="ChEBI" id="CHEBI:29991"/>
        <dbReference type="EC" id="2.6.1.1"/>
    </reaction>
</comment>
<dbReference type="EMBL" id="JMQM01000001">
    <property type="protein sequence ID" value="KFB09767.1"/>
    <property type="molecule type" value="Genomic_DNA"/>
</dbReference>
<accession>A0A084U9Y1</accession>
<dbReference type="OrthoDB" id="9804407at2"/>
<dbReference type="EC" id="2.6.1.-" evidence="8"/>
<dbReference type="PATRIC" id="fig|472175.3.peg.799"/>
<keyword evidence="6" id="KW-0663">Pyridoxal phosphate</keyword>
<evidence type="ECO:0000256" key="1">
    <source>
        <dbReference type="ARBA" id="ARBA00001933"/>
    </source>
</evidence>
<sequence length="397" mass="43076">MPHPSKRVSGITAQGKDGWEVHFAAMQRKLAGEEILMLSIGDHDFDTPEGTVEAAVDAVRSGYHHYIQLPGLPRLRSALAKLSTEATGIDTLEQEVIVTQGGQGALFAACQATLDAGDHAIIVSPYYATYPGTIRAASASFTEIAAEAERDFEPDPDKIASAIQPETRMILINSPNNPTGAVYSRKTLEAISELCIEHDLWLVSDEVYWTINTPGSHLSPRSLPGMKERTLVINSLSKSHGMTGWRVGWLTGPSEMIRALISLNLVSSYGLADFVSRAAAIAVEEKHGVSQIAERYAKRRRVFLDEIAGLNGIVQRGVDGGMYVMLDISAIEPDCEAFAWGLLNDENVAIMPGTSFGASAEGHVRISMCQDDEILREAALRLRRYILQRSAGTVAAE</sequence>
<evidence type="ECO:0000256" key="8">
    <source>
        <dbReference type="RuleBase" id="RU000481"/>
    </source>
</evidence>
<evidence type="ECO:0000256" key="4">
    <source>
        <dbReference type="ARBA" id="ARBA00022576"/>
    </source>
</evidence>
<evidence type="ECO:0000256" key="3">
    <source>
        <dbReference type="ARBA" id="ARBA00011738"/>
    </source>
</evidence>
<reference evidence="10 11" key="1">
    <citation type="submission" date="2014-05" db="EMBL/GenBank/DDBJ databases">
        <title>Draft Genome Sequence of Nitratireductor basaltis Strain UMTGB225, A Marine Bacterium Isolated from Green Barrel Tunicate.</title>
        <authorList>
            <person name="Gan H.Y."/>
        </authorList>
    </citation>
    <scope>NUCLEOTIDE SEQUENCE [LARGE SCALE GENOMIC DNA]</scope>
    <source>
        <strain evidence="10 11">UMTGB225</strain>
    </source>
</reference>
<dbReference type="Gene3D" id="3.40.640.10">
    <property type="entry name" value="Type I PLP-dependent aspartate aminotransferase-like (Major domain)"/>
    <property type="match status" value="1"/>
</dbReference>
<dbReference type="Pfam" id="PF00155">
    <property type="entry name" value="Aminotran_1_2"/>
    <property type="match status" value="1"/>
</dbReference>
<dbReference type="GO" id="GO:0004069">
    <property type="term" value="F:L-aspartate:2-oxoglutarate aminotransferase activity"/>
    <property type="evidence" value="ECO:0007669"/>
    <property type="project" value="UniProtKB-EC"/>
</dbReference>
<dbReference type="InterPro" id="IPR004838">
    <property type="entry name" value="NHTrfase_class1_PyrdxlP-BS"/>
</dbReference>
<dbReference type="InterPro" id="IPR015422">
    <property type="entry name" value="PyrdxlP-dep_Trfase_small"/>
</dbReference>
<dbReference type="GO" id="GO:0030170">
    <property type="term" value="F:pyridoxal phosphate binding"/>
    <property type="evidence" value="ECO:0007669"/>
    <property type="project" value="InterPro"/>
</dbReference>
<dbReference type="CDD" id="cd00609">
    <property type="entry name" value="AAT_like"/>
    <property type="match status" value="1"/>
</dbReference>